<reference evidence="3" key="1">
    <citation type="submission" date="2022-11" db="UniProtKB">
        <authorList>
            <consortium name="WormBaseParasite"/>
        </authorList>
    </citation>
    <scope>IDENTIFICATION</scope>
</reference>
<dbReference type="Proteomes" id="UP000887565">
    <property type="component" value="Unplaced"/>
</dbReference>
<sequence length="60" mass="6602">MEEVEGKKEEDMSKNGAGNYNPIPIAPRKSSKLILPDPTPVNALTKAAQKYFTGLNDARR</sequence>
<feature type="compositionally biased region" description="Basic and acidic residues" evidence="1">
    <location>
        <begin position="1"/>
        <end position="13"/>
    </location>
</feature>
<accession>A0A915JCL7</accession>
<keyword evidence="2" id="KW-1185">Reference proteome</keyword>
<dbReference type="AlphaFoldDB" id="A0A915JCL7"/>
<dbReference type="WBParaSite" id="nRc.2.0.1.t23540-RA">
    <property type="protein sequence ID" value="nRc.2.0.1.t23540-RA"/>
    <property type="gene ID" value="nRc.2.0.1.g23540"/>
</dbReference>
<organism evidence="2 3">
    <name type="scientific">Romanomermis culicivorax</name>
    <name type="common">Nematode worm</name>
    <dbReference type="NCBI Taxonomy" id="13658"/>
    <lineage>
        <taxon>Eukaryota</taxon>
        <taxon>Metazoa</taxon>
        <taxon>Ecdysozoa</taxon>
        <taxon>Nematoda</taxon>
        <taxon>Enoplea</taxon>
        <taxon>Dorylaimia</taxon>
        <taxon>Mermithida</taxon>
        <taxon>Mermithoidea</taxon>
        <taxon>Mermithidae</taxon>
        <taxon>Romanomermis</taxon>
    </lineage>
</organism>
<name>A0A915JCL7_ROMCU</name>
<evidence type="ECO:0000313" key="2">
    <source>
        <dbReference type="Proteomes" id="UP000887565"/>
    </source>
</evidence>
<evidence type="ECO:0000256" key="1">
    <source>
        <dbReference type="SAM" id="MobiDB-lite"/>
    </source>
</evidence>
<feature type="region of interest" description="Disordered" evidence="1">
    <location>
        <begin position="1"/>
        <end position="33"/>
    </location>
</feature>
<evidence type="ECO:0000313" key="3">
    <source>
        <dbReference type="WBParaSite" id="nRc.2.0.1.t23540-RA"/>
    </source>
</evidence>
<protein>
    <submittedName>
        <fullName evidence="3">Uncharacterized protein</fullName>
    </submittedName>
</protein>
<proteinExistence type="predicted"/>